<feature type="domain" description="Translation initiation factor IF- 2" evidence="6">
    <location>
        <begin position="35"/>
        <end position="150"/>
    </location>
</feature>
<evidence type="ECO:0000256" key="2">
    <source>
        <dbReference type="ARBA" id="ARBA00022540"/>
    </source>
</evidence>
<reference evidence="7" key="1">
    <citation type="submission" date="2023-02" db="EMBL/GenBank/DDBJ databases">
        <title>Draft Whole-Genome Sequences of Bacillus Strains of Potential Probiotic for Poultry.</title>
        <authorList>
            <person name="Ma L.M."/>
            <person name="Lopez-Guerra N."/>
            <person name="Zhang G."/>
        </authorList>
    </citation>
    <scope>NUCLEOTIDE SEQUENCE</scope>
    <source>
        <strain evidence="7">OSU1013-24</strain>
    </source>
</reference>
<comment type="similarity">
    <text evidence="1">Belongs to the TRAFAC class translation factor GTPase superfamily. Classic translation factor GTPase family. IF-2 subfamily.</text>
</comment>
<dbReference type="Gene3D" id="3.40.50.10050">
    <property type="entry name" value="Translation initiation factor IF- 2, domain 3"/>
    <property type="match status" value="1"/>
</dbReference>
<feature type="non-terminal residue" evidence="7">
    <location>
        <position position="1"/>
    </location>
</feature>
<evidence type="ECO:0000313" key="8">
    <source>
        <dbReference type="Proteomes" id="UP001222377"/>
    </source>
</evidence>
<keyword evidence="4" id="KW-0648">Protein biosynthesis</keyword>
<accession>A0AAP3YIK3</accession>
<dbReference type="InterPro" id="IPR015760">
    <property type="entry name" value="TIF_IF2"/>
</dbReference>
<evidence type="ECO:0000256" key="3">
    <source>
        <dbReference type="ARBA" id="ARBA00022741"/>
    </source>
</evidence>
<dbReference type="GO" id="GO:0003743">
    <property type="term" value="F:translation initiation factor activity"/>
    <property type="evidence" value="ECO:0007669"/>
    <property type="project" value="UniProtKB-KW"/>
</dbReference>
<protein>
    <submittedName>
        <fullName evidence="7">Translation initiation factor IF-2</fullName>
    </submittedName>
</protein>
<dbReference type="InterPro" id="IPR023115">
    <property type="entry name" value="TIF_IF2_dom3"/>
</dbReference>
<keyword evidence="2 7" id="KW-0396">Initiation factor</keyword>
<organism evidence="7 8">
    <name type="scientific">Bacillus amyloliquefaciens</name>
    <name type="common">Bacillus velezensis</name>
    <dbReference type="NCBI Taxonomy" id="1390"/>
    <lineage>
        <taxon>Bacteria</taxon>
        <taxon>Bacillati</taxon>
        <taxon>Bacillota</taxon>
        <taxon>Bacilli</taxon>
        <taxon>Bacillales</taxon>
        <taxon>Bacillaceae</taxon>
        <taxon>Bacillus</taxon>
        <taxon>Bacillus amyloliquefaciens group</taxon>
    </lineage>
</organism>
<dbReference type="FunFam" id="3.40.50.10050:FF:000001">
    <property type="entry name" value="Translation initiation factor IF-2"/>
    <property type="match status" value="1"/>
</dbReference>
<evidence type="ECO:0000256" key="5">
    <source>
        <dbReference type="ARBA" id="ARBA00023134"/>
    </source>
</evidence>
<keyword evidence="5" id="KW-0342">GTP-binding</keyword>
<sequence length="186" mass="20454">GLNEVPDSGDRFITFKDEKTARAASEKRAERALLKERSQTNHVTLDNLFDTLKEGELKEVGVIIKADVKGSVEALAQSFKKIDVEGVRVNIIHQAVGAINESDVTLAEASNAIIVGFNVRPTPLAKQRAESDNVDIRLHRVIYKAIDEIETAMRGGLEPEYQGRITGQVERRRTYKVSKLGTIGGG</sequence>
<gene>
    <name evidence="7" type="ORF">PV946_21175</name>
</gene>
<feature type="non-terminal residue" evidence="7">
    <location>
        <position position="186"/>
    </location>
</feature>
<dbReference type="SUPFAM" id="SSF52156">
    <property type="entry name" value="Initiation factor IF2/eIF5b, domain 3"/>
    <property type="match status" value="1"/>
</dbReference>
<name>A0AAP3YIK3_BACAM</name>
<comment type="caution">
    <text evidence="7">The sequence shown here is derived from an EMBL/GenBank/DDBJ whole genome shotgun (WGS) entry which is preliminary data.</text>
</comment>
<evidence type="ECO:0000313" key="7">
    <source>
        <dbReference type="EMBL" id="MDF4196231.1"/>
    </source>
</evidence>
<evidence type="ECO:0000259" key="6">
    <source>
        <dbReference type="Pfam" id="PF11987"/>
    </source>
</evidence>
<dbReference type="GO" id="GO:0005829">
    <property type="term" value="C:cytosol"/>
    <property type="evidence" value="ECO:0007669"/>
    <property type="project" value="TreeGrafter"/>
</dbReference>
<dbReference type="Pfam" id="PF11987">
    <property type="entry name" value="IF-2"/>
    <property type="match status" value="1"/>
</dbReference>
<evidence type="ECO:0000256" key="4">
    <source>
        <dbReference type="ARBA" id="ARBA00022917"/>
    </source>
</evidence>
<dbReference type="AlphaFoldDB" id="A0AAP3YIK3"/>
<evidence type="ECO:0000256" key="1">
    <source>
        <dbReference type="ARBA" id="ARBA00007733"/>
    </source>
</evidence>
<proteinExistence type="inferred from homology"/>
<dbReference type="PANTHER" id="PTHR43381">
    <property type="entry name" value="TRANSLATION INITIATION FACTOR IF-2-RELATED"/>
    <property type="match status" value="1"/>
</dbReference>
<keyword evidence="3" id="KW-0547">Nucleotide-binding</keyword>
<dbReference type="EMBL" id="JARKHX010000061">
    <property type="protein sequence ID" value="MDF4196231.1"/>
    <property type="molecule type" value="Genomic_DNA"/>
</dbReference>
<dbReference type="GO" id="GO:0005525">
    <property type="term" value="F:GTP binding"/>
    <property type="evidence" value="ECO:0007669"/>
    <property type="project" value="UniProtKB-KW"/>
</dbReference>
<dbReference type="Proteomes" id="UP001222377">
    <property type="component" value="Unassembled WGS sequence"/>
</dbReference>
<dbReference type="InterPro" id="IPR036925">
    <property type="entry name" value="TIF_IF2_dom3_sf"/>
</dbReference>
<dbReference type="PANTHER" id="PTHR43381:SF5">
    <property type="entry name" value="TR-TYPE G DOMAIN-CONTAINING PROTEIN"/>
    <property type="match status" value="1"/>
</dbReference>